<organism evidence="1 2">
    <name type="scientific">Scortum barcoo</name>
    <name type="common">barcoo grunter</name>
    <dbReference type="NCBI Taxonomy" id="214431"/>
    <lineage>
        <taxon>Eukaryota</taxon>
        <taxon>Metazoa</taxon>
        <taxon>Chordata</taxon>
        <taxon>Craniata</taxon>
        <taxon>Vertebrata</taxon>
        <taxon>Euteleostomi</taxon>
        <taxon>Actinopterygii</taxon>
        <taxon>Neopterygii</taxon>
        <taxon>Teleostei</taxon>
        <taxon>Neoteleostei</taxon>
        <taxon>Acanthomorphata</taxon>
        <taxon>Eupercaria</taxon>
        <taxon>Centrarchiformes</taxon>
        <taxon>Terapontoidei</taxon>
        <taxon>Terapontidae</taxon>
        <taxon>Scortum</taxon>
    </lineage>
</organism>
<sequence length="1018" mass="112820">VHVKMADEAVCVGPAPTSKSYLNMDAIMDAIRATGAQAVHPGYGFLSENKAFAKRLAAEGVTFIGPDTHAIQAMGDKIESKLIAKAAKVNTIPGFDGVVKTAGEAVKIAQDIGYPVMIKASAGGGGKGMRIAWNDEETREGFRFSSQEAASSFGDDRLLIEKYIDNPRHIEIQVLADKHGNALWLNERECSIQRRNQKVVEEAPSTFLDPVTRQAMGEQAVQLAKAVQYSSAGTVEFLVDSKKNFYFLEMNTRLQVSIGIEQQYKEYQAFLDTLMLKHVLYLYWRQPQNPVVDTGNKGCRQAEEGIPIGPCWPVGPLDAVDRYRQAKASRSPGTVLEAKTSGLGGVRAGRELLTLTRDIVGRWKKYFEDLLNPTDLPSSEEAEAGDSEVDLSITRAEVTEVVRKLLGGKAPGVDEIHPEYLKSLDVVGLSWLTHLCNIAWRLGTVPLEWQTGVVVPLFKKGDRRVCSNYRGITLLSLPGKVYARGLWEFAQPVHMCFVDLEKAFDRVPRGILWGVLREYGVQGPLLRAVRSLYDQSRSLVRIASNDVVLLASSSQDLQYVLEWFAAECECEAAGMRISTSKSEARPWFSTWKRVACPLRVEHPITECITGLDLVEQMIRVAKGYQLQHKQEDIPINGWAIESRVYAEDPYKSFGLPSIGRLSQYQEPLNLRNVRVDSGIQEGSDISIYYDPMISKLVTYGTTRAEALAKMEDALDNYVIRGVTHNIPLLREIITHPRFISGDISTNFLPEIYPYGFKGHQLDMEKRRELLASAAALYITAQLRSQTVFGNLRVFSTPVECSHWELFAEQGEGCHSMEITKSGNVYTVKVDGGQVEVSGQWNLASPLLPLTINGTHRMLQCLSKDASGNIVLQYLGTSFKVRLLSKLAAELNSYMPEKIPEDTSSVLRSPMPGTVVAVSVKPGDTVAHPNIVKTGPLISENLAYFGPVDVCALRFIITAIVPDCIGAPLRGEQPHIQQESPEEPREQQHMSSKPHGLPERGTQDRQKLEKGDITVLHVI</sequence>
<accession>A0ACB8W7Z5</accession>
<comment type="caution">
    <text evidence="1">The sequence shown here is derived from an EMBL/GenBank/DDBJ whole genome shotgun (WGS) entry which is preliminary data.</text>
</comment>
<evidence type="ECO:0000313" key="2">
    <source>
        <dbReference type="Proteomes" id="UP000831701"/>
    </source>
</evidence>
<dbReference type="EMBL" id="CM041544">
    <property type="protein sequence ID" value="KAI3362903.1"/>
    <property type="molecule type" value="Genomic_DNA"/>
</dbReference>
<dbReference type="Proteomes" id="UP000831701">
    <property type="component" value="Chromosome 14"/>
</dbReference>
<protein>
    <submittedName>
        <fullName evidence="1">Uncharacterized protein</fullName>
    </submittedName>
</protein>
<feature type="non-terminal residue" evidence="1">
    <location>
        <position position="1"/>
    </location>
</feature>
<keyword evidence="2" id="KW-1185">Reference proteome</keyword>
<proteinExistence type="predicted"/>
<gene>
    <name evidence="1" type="ORF">L3Q82_011500</name>
</gene>
<reference evidence="1" key="1">
    <citation type="submission" date="2022-04" db="EMBL/GenBank/DDBJ databases">
        <title>Jade perch genome.</title>
        <authorList>
            <person name="Chao B."/>
        </authorList>
    </citation>
    <scope>NUCLEOTIDE SEQUENCE</scope>
    <source>
        <strain evidence="1">CB-2022</strain>
    </source>
</reference>
<name>A0ACB8W7Z5_9TELE</name>
<evidence type="ECO:0000313" key="1">
    <source>
        <dbReference type="EMBL" id="KAI3362903.1"/>
    </source>
</evidence>